<dbReference type="KEGG" id="cann:107851685"/>
<evidence type="ECO:0000259" key="8">
    <source>
        <dbReference type="Pfam" id="PF00487"/>
    </source>
</evidence>
<dbReference type="EMBL" id="AYRZ02000012">
    <property type="protein sequence ID" value="PHT67059.1"/>
    <property type="molecule type" value="Genomic_DNA"/>
</dbReference>
<organism evidence="10 11">
    <name type="scientific">Capsicum annuum</name>
    <name type="common">Capsicum pepper</name>
    <dbReference type="NCBI Taxonomy" id="4072"/>
    <lineage>
        <taxon>Eukaryota</taxon>
        <taxon>Viridiplantae</taxon>
        <taxon>Streptophyta</taxon>
        <taxon>Embryophyta</taxon>
        <taxon>Tracheophyta</taxon>
        <taxon>Spermatophyta</taxon>
        <taxon>Magnoliopsida</taxon>
        <taxon>eudicotyledons</taxon>
        <taxon>Gunneridae</taxon>
        <taxon>Pentapetalae</taxon>
        <taxon>asterids</taxon>
        <taxon>lamiids</taxon>
        <taxon>Solanales</taxon>
        <taxon>Solanaceae</taxon>
        <taxon>Solanoideae</taxon>
        <taxon>Capsiceae</taxon>
        <taxon>Capsicum</taxon>
    </lineage>
</organism>
<dbReference type="CDD" id="cd03507">
    <property type="entry name" value="Delta12-FADS-like"/>
    <property type="match status" value="1"/>
</dbReference>
<comment type="subcellular location">
    <subcellularLocation>
        <location evidence="1">Membrane</location>
    </subcellularLocation>
</comment>
<comment type="caution">
    <text evidence="10">The sequence shown here is derived from an EMBL/GenBank/DDBJ whole genome shotgun (WGS) entry which is preliminary data.</text>
</comment>
<dbReference type="Proteomes" id="UP000222542">
    <property type="component" value="Unassembled WGS sequence"/>
</dbReference>
<evidence type="ECO:0000256" key="5">
    <source>
        <dbReference type="ARBA" id="ARBA00023136"/>
    </source>
</evidence>
<dbReference type="InterPro" id="IPR005804">
    <property type="entry name" value="FA_desaturase_dom"/>
</dbReference>
<dbReference type="GO" id="GO:0016020">
    <property type="term" value="C:membrane"/>
    <property type="evidence" value="ECO:0007669"/>
    <property type="project" value="UniProtKB-SubCell"/>
</dbReference>
<dbReference type="InterPro" id="IPR012171">
    <property type="entry name" value="Fatty_acid_desaturase"/>
</dbReference>
<feature type="domain" description="Fatty acid desaturase" evidence="8">
    <location>
        <begin position="81"/>
        <end position="343"/>
    </location>
</feature>
<evidence type="ECO:0000256" key="7">
    <source>
        <dbReference type="SAM" id="Phobius"/>
    </source>
</evidence>
<keyword evidence="7" id="KW-0812">Transmembrane</keyword>
<evidence type="ECO:0000313" key="10">
    <source>
        <dbReference type="EMBL" id="PHT67059.1"/>
    </source>
</evidence>
<keyword evidence="4" id="KW-0560">Oxidoreductase</keyword>
<feature type="domain" description="Fatty acid desaturase N-terminal" evidence="9">
    <location>
        <begin position="20"/>
        <end position="60"/>
    </location>
</feature>
<feature type="transmembrane region" description="Helical" evidence="7">
    <location>
        <begin position="219"/>
        <end position="238"/>
    </location>
</feature>
<keyword evidence="7" id="KW-1133">Transmembrane helix</keyword>
<dbReference type="GO" id="GO:0006629">
    <property type="term" value="P:lipid metabolic process"/>
    <property type="evidence" value="ECO:0007669"/>
    <property type="project" value="InterPro"/>
</dbReference>
<dbReference type="STRING" id="4072.A0A1U8EYI2"/>
<comment type="pathway">
    <text evidence="2">Lipid metabolism.</text>
</comment>
<feature type="transmembrane region" description="Helical" evidence="7">
    <location>
        <begin position="244"/>
        <end position="268"/>
    </location>
</feature>
<dbReference type="Gramene" id="PHT67059">
    <property type="protein sequence ID" value="PHT67059"/>
    <property type="gene ID" value="T459_31484"/>
</dbReference>
<dbReference type="InterPro" id="IPR021863">
    <property type="entry name" value="FAS_N"/>
</dbReference>
<evidence type="ECO:0000256" key="2">
    <source>
        <dbReference type="ARBA" id="ARBA00005189"/>
    </source>
</evidence>
<dbReference type="OMA" id="WIICHEC"/>
<dbReference type="SMR" id="A0A1U8EYI2"/>
<dbReference type="AlphaFoldDB" id="A0A1U8EYI2"/>
<dbReference type="PANTHER" id="PTHR32100">
    <property type="entry name" value="OMEGA-6 FATTY ACID DESATURASE, CHLOROPLASTIC"/>
    <property type="match status" value="1"/>
</dbReference>
<evidence type="ECO:0000256" key="1">
    <source>
        <dbReference type="ARBA" id="ARBA00004370"/>
    </source>
</evidence>
<sequence length="379" mass="44152">MGGGGNMSSQTSKNNPLKRMPTSKPPFTIGDIKKAIPPHCFKRSVIRSFYYTARDLLAVFVFYYIASTYFHLLPSPYRYLAWVTYWIAQSLVFGGLWIICHECGHHAFSDYQWVDDTVGFILHSAFLVPYFSWKYSHRRHHSNTNSLERDEVHVPRIKSELPFLKKCMNNPVGRTVLPIMFLPLGLPLYLVCNFTGRHYDRFACHYDPYGPIYNKRERLWIYVSDVGVIATAYVLYRVALAQGLAWLVCIYGMPLVLLNCFLTLLTYLNHTHPSVPYYDSSEWDWLRGALCTVDRDTGILNKFFHNGPNTHVVHHLFSTMPHYHTEEATEAIKPVLGEYYQSDNTPFYRAFWRESGECMYVEQDEGSHDNGVFWFKNKL</sequence>
<accession>A0A1U8EYI2</accession>
<dbReference type="OrthoDB" id="1461976at2759"/>
<dbReference type="GO" id="GO:0016491">
    <property type="term" value="F:oxidoreductase activity"/>
    <property type="evidence" value="ECO:0000318"/>
    <property type="project" value="GO_Central"/>
</dbReference>
<comment type="similarity">
    <text evidence="3">Belongs to the fatty acid desaturase type 1 family.</text>
</comment>
<keyword evidence="11" id="KW-1185">Reference proteome</keyword>
<evidence type="ECO:0000259" key="9">
    <source>
        <dbReference type="Pfam" id="PF11960"/>
    </source>
</evidence>
<feature type="transmembrane region" description="Helical" evidence="7">
    <location>
        <begin position="56"/>
        <end position="73"/>
    </location>
</feature>
<reference evidence="10 11" key="1">
    <citation type="journal article" date="2014" name="Nat. Genet.">
        <title>Genome sequence of the hot pepper provides insights into the evolution of pungency in Capsicum species.</title>
        <authorList>
            <person name="Kim S."/>
            <person name="Park M."/>
            <person name="Yeom S.I."/>
            <person name="Kim Y.M."/>
            <person name="Lee J.M."/>
            <person name="Lee H.A."/>
            <person name="Seo E."/>
            <person name="Choi J."/>
            <person name="Cheong K."/>
            <person name="Kim K.T."/>
            <person name="Jung K."/>
            <person name="Lee G.W."/>
            <person name="Oh S.K."/>
            <person name="Bae C."/>
            <person name="Kim S.B."/>
            <person name="Lee H.Y."/>
            <person name="Kim S.Y."/>
            <person name="Kim M.S."/>
            <person name="Kang B.C."/>
            <person name="Jo Y.D."/>
            <person name="Yang H.B."/>
            <person name="Jeong H.J."/>
            <person name="Kang W.H."/>
            <person name="Kwon J.K."/>
            <person name="Shin C."/>
            <person name="Lim J.Y."/>
            <person name="Park J.H."/>
            <person name="Huh J.H."/>
            <person name="Kim J.S."/>
            <person name="Kim B.D."/>
            <person name="Cohen O."/>
            <person name="Paran I."/>
            <person name="Suh M.C."/>
            <person name="Lee S.B."/>
            <person name="Kim Y.K."/>
            <person name="Shin Y."/>
            <person name="Noh S.J."/>
            <person name="Park J."/>
            <person name="Seo Y.S."/>
            <person name="Kwon S.Y."/>
            <person name="Kim H.A."/>
            <person name="Park J.M."/>
            <person name="Kim H.J."/>
            <person name="Choi S.B."/>
            <person name="Bosland P.W."/>
            <person name="Reeves G."/>
            <person name="Jo S.H."/>
            <person name="Lee B.W."/>
            <person name="Cho H.T."/>
            <person name="Choi H.S."/>
            <person name="Lee M.S."/>
            <person name="Yu Y."/>
            <person name="Do Choi Y."/>
            <person name="Park B.S."/>
            <person name="van Deynze A."/>
            <person name="Ashrafi H."/>
            <person name="Hill T."/>
            <person name="Kim W.T."/>
            <person name="Pai H.S."/>
            <person name="Ahn H.K."/>
            <person name="Yeam I."/>
            <person name="Giovannoni J.J."/>
            <person name="Rose J.K."/>
            <person name="Sorensen I."/>
            <person name="Lee S.J."/>
            <person name="Kim R.W."/>
            <person name="Choi I.Y."/>
            <person name="Choi B.S."/>
            <person name="Lim J.S."/>
            <person name="Lee Y.H."/>
            <person name="Choi D."/>
        </authorList>
    </citation>
    <scope>NUCLEOTIDE SEQUENCE [LARGE SCALE GENOMIC DNA]</scope>
    <source>
        <strain evidence="11">cv. CM334</strain>
    </source>
</reference>
<evidence type="ECO:0000313" key="11">
    <source>
        <dbReference type="Proteomes" id="UP000222542"/>
    </source>
</evidence>
<dbReference type="Pfam" id="PF11960">
    <property type="entry name" value="DUF3474"/>
    <property type="match status" value="1"/>
</dbReference>
<keyword evidence="5 7" id="KW-0472">Membrane</keyword>
<name>A0A1U8EYI2_CAPAN</name>
<proteinExistence type="inferred from homology"/>
<dbReference type="Pfam" id="PF00487">
    <property type="entry name" value="FA_desaturase"/>
    <property type="match status" value="1"/>
</dbReference>
<evidence type="ECO:0000256" key="6">
    <source>
        <dbReference type="SAM" id="MobiDB-lite"/>
    </source>
</evidence>
<accession>A0A2G2YBH8</accession>
<feature type="transmembrane region" description="Helical" evidence="7">
    <location>
        <begin position="79"/>
        <end position="101"/>
    </location>
</feature>
<feature type="transmembrane region" description="Helical" evidence="7">
    <location>
        <begin position="172"/>
        <end position="192"/>
    </location>
</feature>
<protein>
    <submittedName>
        <fullName evidence="10">Omega-6 fatty acid desaturase, endoplasmic reticulum</fullName>
    </submittedName>
</protein>
<evidence type="ECO:0000256" key="4">
    <source>
        <dbReference type="ARBA" id="ARBA00023002"/>
    </source>
</evidence>
<gene>
    <name evidence="10" type="ORF">T459_31484</name>
</gene>
<dbReference type="GO" id="GO:0016717">
    <property type="term" value="F:oxidoreductase activity, acting on paired donors, with oxidation of a pair of donors resulting in the reduction of molecular oxygen to two molecules of water"/>
    <property type="evidence" value="ECO:0007669"/>
    <property type="project" value="InterPro"/>
</dbReference>
<feature type="region of interest" description="Disordered" evidence="6">
    <location>
        <begin position="1"/>
        <end position="24"/>
    </location>
</feature>
<evidence type="ECO:0000256" key="3">
    <source>
        <dbReference type="ARBA" id="ARBA00009295"/>
    </source>
</evidence>
<reference evidence="10 11" key="2">
    <citation type="journal article" date="2017" name="Genome Biol.">
        <title>New reference genome sequences of hot pepper reveal the massive evolution of plant disease-resistance genes by retroduplication.</title>
        <authorList>
            <person name="Kim S."/>
            <person name="Park J."/>
            <person name="Yeom S.I."/>
            <person name="Kim Y.M."/>
            <person name="Seo E."/>
            <person name="Kim K.T."/>
            <person name="Kim M.S."/>
            <person name="Lee J.M."/>
            <person name="Cheong K."/>
            <person name="Shin H.S."/>
            <person name="Kim S.B."/>
            <person name="Han K."/>
            <person name="Lee J."/>
            <person name="Park M."/>
            <person name="Lee H.A."/>
            <person name="Lee H.Y."/>
            <person name="Lee Y."/>
            <person name="Oh S."/>
            <person name="Lee J.H."/>
            <person name="Choi E."/>
            <person name="Choi E."/>
            <person name="Lee S.E."/>
            <person name="Jeon J."/>
            <person name="Kim H."/>
            <person name="Choi G."/>
            <person name="Song H."/>
            <person name="Lee J."/>
            <person name="Lee S.C."/>
            <person name="Kwon J.K."/>
            <person name="Lee H.Y."/>
            <person name="Koo N."/>
            <person name="Hong Y."/>
            <person name="Kim R.W."/>
            <person name="Kang W.H."/>
            <person name="Huh J.H."/>
            <person name="Kang B.C."/>
            <person name="Yang T.J."/>
            <person name="Lee Y.H."/>
            <person name="Bennetzen J.L."/>
            <person name="Choi D."/>
        </authorList>
    </citation>
    <scope>NUCLEOTIDE SEQUENCE [LARGE SCALE GENOMIC DNA]</scope>
    <source>
        <strain evidence="11">cv. CM334</strain>
    </source>
</reference>